<accession>A0ABU9DJI4</accession>
<evidence type="ECO:0000313" key="2">
    <source>
        <dbReference type="EMBL" id="MEK8129019.1"/>
    </source>
</evidence>
<dbReference type="InterPro" id="IPR016181">
    <property type="entry name" value="Acyl_CoA_acyltransferase"/>
</dbReference>
<protein>
    <submittedName>
        <fullName evidence="2">GNAT family protein</fullName>
        <ecNumber evidence="2">2.-.-.-</ecNumber>
    </submittedName>
</protein>
<name>A0ABU9DJI4_9BACL</name>
<keyword evidence="3" id="KW-1185">Reference proteome</keyword>
<dbReference type="InterPro" id="IPR051531">
    <property type="entry name" value="N-acetyltransferase"/>
</dbReference>
<dbReference type="EMBL" id="JBBPCC010000008">
    <property type="protein sequence ID" value="MEK8129019.1"/>
    <property type="molecule type" value="Genomic_DNA"/>
</dbReference>
<dbReference type="InterPro" id="IPR000182">
    <property type="entry name" value="GNAT_dom"/>
</dbReference>
<dbReference type="PROSITE" id="PS51186">
    <property type="entry name" value="GNAT"/>
    <property type="match status" value="1"/>
</dbReference>
<evidence type="ECO:0000313" key="3">
    <source>
        <dbReference type="Proteomes" id="UP001469365"/>
    </source>
</evidence>
<proteinExistence type="predicted"/>
<dbReference type="SUPFAM" id="SSF55729">
    <property type="entry name" value="Acyl-CoA N-acyltransferases (Nat)"/>
    <property type="match status" value="1"/>
</dbReference>
<dbReference type="EC" id="2.-.-.-" evidence="2"/>
<keyword evidence="2" id="KW-0808">Transferase</keyword>
<dbReference type="Pfam" id="PF13302">
    <property type="entry name" value="Acetyltransf_3"/>
    <property type="match status" value="1"/>
</dbReference>
<dbReference type="Proteomes" id="UP001469365">
    <property type="component" value="Unassembled WGS sequence"/>
</dbReference>
<gene>
    <name evidence="2" type="ORF">WMW72_14035</name>
</gene>
<reference evidence="2 3" key="1">
    <citation type="submission" date="2024-04" db="EMBL/GenBank/DDBJ databases">
        <title>draft genome sequnece of Paenibacillus filicis.</title>
        <authorList>
            <person name="Kim D.-U."/>
        </authorList>
    </citation>
    <scope>NUCLEOTIDE SEQUENCE [LARGE SCALE GENOMIC DNA]</scope>
    <source>
        <strain evidence="2 3">KACC14197</strain>
    </source>
</reference>
<dbReference type="GO" id="GO:0016740">
    <property type="term" value="F:transferase activity"/>
    <property type="evidence" value="ECO:0007669"/>
    <property type="project" value="UniProtKB-KW"/>
</dbReference>
<dbReference type="PANTHER" id="PTHR43792">
    <property type="entry name" value="GNAT FAMILY, PUTATIVE (AFU_ORTHOLOGUE AFUA_3G00765)-RELATED-RELATED"/>
    <property type="match status" value="1"/>
</dbReference>
<evidence type="ECO:0000259" key="1">
    <source>
        <dbReference type="PROSITE" id="PS51186"/>
    </source>
</evidence>
<organism evidence="2 3">
    <name type="scientific">Paenibacillus filicis</name>
    <dbReference type="NCBI Taxonomy" id="669464"/>
    <lineage>
        <taxon>Bacteria</taxon>
        <taxon>Bacillati</taxon>
        <taxon>Bacillota</taxon>
        <taxon>Bacilli</taxon>
        <taxon>Bacillales</taxon>
        <taxon>Paenibacillaceae</taxon>
        <taxon>Paenibacillus</taxon>
    </lineage>
</organism>
<dbReference type="PANTHER" id="PTHR43792:SF1">
    <property type="entry name" value="N-ACETYLTRANSFERASE DOMAIN-CONTAINING PROTEIN"/>
    <property type="match status" value="1"/>
</dbReference>
<dbReference type="CDD" id="cd04301">
    <property type="entry name" value="NAT_SF"/>
    <property type="match status" value="1"/>
</dbReference>
<dbReference type="RefSeq" id="WP_341416118.1">
    <property type="nucleotide sequence ID" value="NZ_JBBPCC010000008.1"/>
</dbReference>
<comment type="caution">
    <text evidence="2">The sequence shown here is derived from an EMBL/GenBank/DDBJ whole genome shotgun (WGS) entry which is preliminary data.</text>
</comment>
<sequence>MNTFNSLTTDRLVIRTLDMRDKEAFYTYRSTPEVYKYQSWKPADISEAENFISANMAVVPDTGDSWLQVAVCLKDGQLAGDIGIHFLDDGFQAEIGYTFAPGFQGQGYASEAVRAVIDYLFAGLGKHRVTGSVDPDNLKSIKLLEGLGFRKEAHFIKSYRLNDEWYDDCVYAILAEEWK</sequence>
<feature type="domain" description="N-acetyltransferase" evidence="1">
    <location>
        <begin position="12"/>
        <end position="176"/>
    </location>
</feature>
<dbReference type="Gene3D" id="3.40.630.30">
    <property type="match status" value="1"/>
</dbReference>